<comment type="similarity">
    <text evidence="2 11">Belongs to the succinate dehydrogenase/fumarate reductase iron-sulfur protein family.</text>
</comment>
<comment type="cofactor">
    <cofactor evidence="11">
        <name>[3Fe-4S] cluster</name>
        <dbReference type="ChEBI" id="CHEBI:21137"/>
    </cofactor>
    <text evidence="11">Binds 1 [3Fe-4S] cluster.</text>
</comment>
<dbReference type="InterPro" id="IPR050573">
    <property type="entry name" value="SDH/FRD_Iron-Sulfur"/>
</dbReference>
<dbReference type="NCBIfam" id="TIGR00384">
    <property type="entry name" value="dhsB"/>
    <property type="match status" value="1"/>
</dbReference>
<evidence type="ECO:0000256" key="9">
    <source>
        <dbReference type="ARBA" id="ARBA00023014"/>
    </source>
</evidence>
<evidence type="ECO:0000313" key="15">
    <source>
        <dbReference type="EMBL" id="WGK68330.1"/>
    </source>
</evidence>
<keyword evidence="9 11" id="KW-0411">Iron-sulfur</keyword>
<evidence type="ECO:0000259" key="14">
    <source>
        <dbReference type="PROSITE" id="PS51379"/>
    </source>
</evidence>
<dbReference type="NCBIfam" id="NF004616">
    <property type="entry name" value="PRK05950.1"/>
    <property type="match status" value="1"/>
</dbReference>
<evidence type="ECO:0000313" key="16">
    <source>
        <dbReference type="Proteomes" id="UP001228690"/>
    </source>
</evidence>
<dbReference type="Gene3D" id="3.10.20.30">
    <property type="match status" value="1"/>
</dbReference>
<organism evidence="15 16">
    <name type="scientific">Candidatus Haliotispira prima</name>
    <dbReference type="NCBI Taxonomy" id="3034016"/>
    <lineage>
        <taxon>Bacteria</taxon>
        <taxon>Pseudomonadati</taxon>
        <taxon>Spirochaetota</taxon>
        <taxon>Spirochaetia</taxon>
        <taxon>Spirochaetales</taxon>
        <taxon>Spirochaetaceae</taxon>
        <taxon>Candidatus Haliotispira</taxon>
    </lineage>
</organism>
<evidence type="ECO:0000256" key="7">
    <source>
        <dbReference type="ARBA" id="ARBA00023002"/>
    </source>
</evidence>
<dbReference type="InterPro" id="IPR025192">
    <property type="entry name" value="Succ_DH/fum_Rdtase_N"/>
</dbReference>
<comment type="catalytic activity">
    <reaction evidence="11">
        <text>a menaquinone + succinate = a menaquinol + fumarate</text>
        <dbReference type="Rhea" id="RHEA:27834"/>
        <dbReference type="Rhea" id="RHEA-COMP:9537"/>
        <dbReference type="Rhea" id="RHEA-COMP:9539"/>
        <dbReference type="ChEBI" id="CHEBI:16374"/>
        <dbReference type="ChEBI" id="CHEBI:18151"/>
        <dbReference type="ChEBI" id="CHEBI:29806"/>
        <dbReference type="ChEBI" id="CHEBI:30031"/>
        <dbReference type="EC" id="1.3.5.1"/>
    </reaction>
</comment>
<dbReference type="SUPFAM" id="SSF46548">
    <property type="entry name" value="alpha-helical ferredoxin"/>
    <property type="match status" value="1"/>
</dbReference>
<dbReference type="PANTHER" id="PTHR11921:SF29">
    <property type="entry name" value="SUCCINATE DEHYDROGENASE [UBIQUINONE] IRON-SULFUR SUBUNIT, MITOCHONDRIAL"/>
    <property type="match status" value="1"/>
</dbReference>
<comment type="cofactor">
    <cofactor evidence="11">
        <name>[2Fe-2S] cluster</name>
        <dbReference type="ChEBI" id="CHEBI:190135"/>
    </cofactor>
    <text evidence="11">Binds 1 [2Fe-2S] cluster.</text>
</comment>
<dbReference type="InterPro" id="IPR017900">
    <property type="entry name" value="4Fe4S_Fe_S_CS"/>
</dbReference>
<keyword evidence="5 11" id="KW-0001">2Fe-2S</keyword>
<dbReference type="InterPro" id="IPR004489">
    <property type="entry name" value="Succ_DH/fum_Rdtase_Fe-S"/>
</dbReference>
<dbReference type="InterPro" id="IPR009051">
    <property type="entry name" value="Helical_ferredxn"/>
</dbReference>
<feature type="domain" description="4Fe-4S ferredoxin-type" evidence="14">
    <location>
        <begin position="138"/>
        <end position="166"/>
    </location>
</feature>
<accession>A0ABY8MEB2</accession>
<dbReference type="Proteomes" id="UP001228690">
    <property type="component" value="Chromosome"/>
</dbReference>
<dbReference type="SUPFAM" id="SSF54292">
    <property type="entry name" value="2Fe-2S ferredoxin-like"/>
    <property type="match status" value="1"/>
</dbReference>
<evidence type="ECO:0000256" key="2">
    <source>
        <dbReference type="ARBA" id="ARBA00009433"/>
    </source>
</evidence>
<keyword evidence="10 11" id="KW-0003">3Fe-4S</keyword>
<dbReference type="CDD" id="cd00207">
    <property type="entry name" value="fer2"/>
    <property type="match status" value="1"/>
</dbReference>
<dbReference type="EMBL" id="CP123443">
    <property type="protein sequence ID" value="WGK68330.1"/>
    <property type="molecule type" value="Genomic_DNA"/>
</dbReference>
<proteinExistence type="inferred from homology"/>
<gene>
    <name evidence="15" type="primary">sdhB</name>
    <name evidence="15" type="ORF">P0082_07525</name>
</gene>
<evidence type="ECO:0000256" key="6">
    <source>
        <dbReference type="ARBA" id="ARBA00022723"/>
    </source>
</evidence>
<evidence type="ECO:0000256" key="4">
    <source>
        <dbReference type="ARBA" id="ARBA00022532"/>
    </source>
</evidence>
<dbReference type="RefSeq" id="WP_326926506.1">
    <property type="nucleotide sequence ID" value="NZ_CP123443.1"/>
</dbReference>
<keyword evidence="3 11" id="KW-0004">4Fe-4S</keyword>
<keyword evidence="6 11" id="KW-0479">Metal-binding</keyword>
<protein>
    <recommendedName>
        <fullName evidence="11">Fumarate reductase iron-sulfur subunit</fullName>
        <ecNumber evidence="11">1.3.5.1</ecNumber>
    </recommendedName>
</protein>
<evidence type="ECO:0000256" key="11">
    <source>
        <dbReference type="RuleBase" id="RU361237"/>
    </source>
</evidence>
<reference evidence="15 16" key="1">
    <citation type="submission" date="2023-04" db="EMBL/GenBank/DDBJ databases">
        <title>Spirochaete genome identified in red abalone sample constitutes a novel genus.</title>
        <authorList>
            <person name="Sharma S.P."/>
            <person name="Purcell C.M."/>
            <person name="Hyde J.R."/>
            <person name="Severin A.J."/>
        </authorList>
    </citation>
    <scope>NUCLEOTIDE SEQUENCE [LARGE SCALE GENOMIC DNA]</scope>
    <source>
        <strain evidence="15 16">SP-2023</strain>
    </source>
</reference>
<name>A0ABY8MEB2_9SPIO</name>
<dbReference type="Pfam" id="PF13085">
    <property type="entry name" value="Fer2_3"/>
    <property type="match status" value="1"/>
</dbReference>
<dbReference type="PROSITE" id="PS00198">
    <property type="entry name" value="4FE4S_FER_1"/>
    <property type="match status" value="1"/>
</dbReference>
<keyword evidence="4" id="KW-0816">Tricarboxylic acid cycle</keyword>
<keyword evidence="16" id="KW-1185">Reference proteome</keyword>
<dbReference type="InterPro" id="IPR017896">
    <property type="entry name" value="4Fe4S_Fe-S-bd"/>
</dbReference>
<evidence type="ECO:0000256" key="8">
    <source>
        <dbReference type="ARBA" id="ARBA00023004"/>
    </source>
</evidence>
<evidence type="ECO:0000256" key="1">
    <source>
        <dbReference type="ARBA" id="ARBA00004894"/>
    </source>
</evidence>
<comment type="pathway">
    <text evidence="1">Carbohydrate metabolism; tricarboxylic acid cycle; fumarate from succinate (bacterial route): step 1/1.</text>
</comment>
<evidence type="ECO:0000259" key="13">
    <source>
        <dbReference type="PROSITE" id="PS51085"/>
    </source>
</evidence>
<feature type="domain" description="2Fe-2S ferredoxin-type" evidence="13">
    <location>
        <begin position="3"/>
        <end position="96"/>
    </location>
</feature>
<dbReference type="GO" id="GO:0008177">
    <property type="term" value="F:succinate dehydrogenase (quinone) activity"/>
    <property type="evidence" value="ECO:0007669"/>
    <property type="project" value="UniProtKB-EC"/>
</dbReference>
<dbReference type="EC" id="1.3.5.1" evidence="11"/>
<evidence type="ECO:0000256" key="3">
    <source>
        <dbReference type="ARBA" id="ARBA00022485"/>
    </source>
</evidence>
<keyword evidence="7 15" id="KW-0560">Oxidoreductase</keyword>
<evidence type="ECO:0000256" key="12">
    <source>
        <dbReference type="SAM" id="MobiDB-lite"/>
    </source>
</evidence>
<evidence type="ECO:0000256" key="10">
    <source>
        <dbReference type="ARBA" id="ARBA00023291"/>
    </source>
</evidence>
<feature type="region of interest" description="Disordered" evidence="12">
    <location>
        <begin position="232"/>
        <end position="252"/>
    </location>
</feature>
<dbReference type="PANTHER" id="PTHR11921">
    <property type="entry name" value="SUCCINATE DEHYDROGENASE IRON-SULFUR PROTEIN"/>
    <property type="match status" value="1"/>
</dbReference>
<keyword evidence="8 11" id="KW-0408">Iron</keyword>
<dbReference type="Gene3D" id="1.10.1060.10">
    <property type="entry name" value="Alpha-helical ferredoxin"/>
    <property type="match status" value="1"/>
</dbReference>
<sequence length="252" mass="28403">MKTRIKIKRFNPKAGTYYSEFEVEVDESTRVIDALEDIAKTQDTTLTFRRSCLHGVCGSDAMRINGKERLACKTLFQDVSTGENQHTVEIEALRHLEVKTDLVVEQKTLLEKYESVKPYFMPKDKLPDAGEFVQTPREHKLLDEASACIGCASCYSACPVLDKNPDFIGPMALVQAARFLDDSRDQGIPARLEALDSPNGLWACENLFECTKVCPRGIKITKLINHTKRKVKKYREEQSETTSAKVSGIHTN</sequence>
<dbReference type="InterPro" id="IPR012675">
    <property type="entry name" value="Beta-grasp_dom_sf"/>
</dbReference>
<dbReference type="Pfam" id="PF13183">
    <property type="entry name" value="Fer4_8"/>
    <property type="match status" value="1"/>
</dbReference>
<dbReference type="InterPro" id="IPR036010">
    <property type="entry name" value="2Fe-2S_ferredoxin-like_sf"/>
</dbReference>
<dbReference type="PROSITE" id="PS51085">
    <property type="entry name" value="2FE2S_FER_2"/>
    <property type="match status" value="1"/>
</dbReference>
<dbReference type="PROSITE" id="PS51379">
    <property type="entry name" value="4FE4S_FER_2"/>
    <property type="match status" value="1"/>
</dbReference>
<comment type="cofactor">
    <cofactor evidence="11">
        <name>[4Fe-4S] cluster</name>
        <dbReference type="ChEBI" id="CHEBI:49883"/>
    </cofactor>
    <text evidence="11">Binds 1 [4Fe-4S] cluster.</text>
</comment>
<dbReference type="InterPro" id="IPR001041">
    <property type="entry name" value="2Fe-2S_ferredoxin-type"/>
</dbReference>
<feature type="compositionally biased region" description="Polar residues" evidence="12">
    <location>
        <begin position="240"/>
        <end position="252"/>
    </location>
</feature>
<evidence type="ECO:0000256" key="5">
    <source>
        <dbReference type="ARBA" id="ARBA00022714"/>
    </source>
</evidence>